<evidence type="ECO:0000259" key="2">
    <source>
        <dbReference type="Pfam" id="PF06485"/>
    </source>
</evidence>
<accession>A0AAP0BH07</accession>
<dbReference type="Pfam" id="PF20429">
    <property type="entry name" value="Tab2-like_C"/>
    <property type="match status" value="1"/>
</dbReference>
<evidence type="ECO:0008006" key="6">
    <source>
        <dbReference type="Google" id="ProtNLM"/>
    </source>
</evidence>
<dbReference type="PANTHER" id="PTHR34556:SF2">
    <property type="entry name" value="PROTEIN TAB2 HOMOLOG, CHLOROPLASTIC"/>
    <property type="match status" value="1"/>
</dbReference>
<reference evidence="4 5" key="1">
    <citation type="journal article" date="2022" name="Nat. Plants">
        <title>Genomes of leafy and leafless Platanthera orchids illuminate the evolution of mycoheterotrophy.</title>
        <authorList>
            <person name="Li M.H."/>
            <person name="Liu K.W."/>
            <person name="Li Z."/>
            <person name="Lu H.C."/>
            <person name="Ye Q.L."/>
            <person name="Zhang D."/>
            <person name="Wang J.Y."/>
            <person name="Li Y.F."/>
            <person name="Zhong Z.M."/>
            <person name="Liu X."/>
            <person name="Yu X."/>
            <person name="Liu D.K."/>
            <person name="Tu X.D."/>
            <person name="Liu B."/>
            <person name="Hao Y."/>
            <person name="Liao X.Y."/>
            <person name="Jiang Y.T."/>
            <person name="Sun W.H."/>
            <person name="Chen J."/>
            <person name="Chen Y.Q."/>
            <person name="Ai Y."/>
            <person name="Zhai J.W."/>
            <person name="Wu S.S."/>
            <person name="Zhou Z."/>
            <person name="Hsiao Y.Y."/>
            <person name="Wu W.L."/>
            <person name="Chen Y.Y."/>
            <person name="Lin Y.F."/>
            <person name="Hsu J.L."/>
            <person name="Li C.Y."/>
            <person name="Wang Z.W."/>
            <person name="Zhao X."/>
            <person name="Zhong W.Y."/>
            <person name="Ma X.K."/>
            <person name="Ma L."/>
            <person name="Huang J."/>
            <person name="Chen G.Z."/>
            <person name="Huang M.Z."/>
            <person name="Huang L."/>
            <person name="Peng D.H."/>
            <person name="Luo Y.B."/>
            <person name="Zou S.Q."/>
            <person name="Chen S.P."/>
            <person name="Lan S."/>
            <person name="Tsai W.C."/>
            <person name="Van de Peer Y."/>
            <person name="Liu Z.J."/>
        </authorList>
    </citation>
    <scope>NUCLEOTIDE SEQUENCE [LARGE SCALE GENOMIC DNA]</scope>
    <source>
        <strain evidence="4">Lor287</strain>
    </source>
</reference>
<keyword evidence="5" id="KW-1185">Reference proteome</keyword>
<proteinExistence type="predicted"/>
<dbReference type="InterPro" id="IPR009472">
    <property type="entry name" value="Tab2-like"/>
</dbReference>
<dbReference type="InterPro" id="IPR046761">
    <property type="entry name" value="Tab2-like_C"/>
</dbReference>
<dbReference type="Pfam" id="PF06485">
    <property type="entry name" value="Tab2-like_N"/>
    <property type="match status" value="1"/>
</dbReference>
<dbReference type="Proteomes" id="UP001418222">
    <property type="component" value="Unassembled WGS sequence"/>
</dbReference>
<dbReference type="GO" id="GO:0003723">
    <property type="term" value="F:RNA binding"/>
    <property type="evidence" value="ECO:0007669"/>
    <property type="project" value="InterPro"/>
</dbReference>
<gene>
    <name evidence="4" type="ORF">KSP39_PZI011370</name>
</gene>
<feature type="region of interest" description="Disordered" evidence="1">
    <location>
        <begin position="30"/>
        <end position="49"/>
    </location>
</feature>
<feature type="region of interest" description="Disordered" evidence="1">
    <location>
        <begin position="81"/>
        <end position="101"/>
    </location>
</feature>
<name>A0AAP0BH07_9ASPA</name>
<dbReference type="AlphaFoldDB" id="A0AAP0BH07"/>
<dbReference type="EMBL" id="JBBWWQ010000009">
    <property type="protein sequence ID" value="KAK8939031.1"/>
    <property type="molecule type" value="Genomic_DNA"/>
</dbReference>
<evidence type="ECO:0000259" key="3">
    <source>
        <dbReference type="Pfam" id="PF20429"/>
    </source>
</evidence>
<protein>
    <recommendedName>
        <fullName evidence="6">Protein TAB2 homolog, chloroplastic</fullName>
    </recommendedName>
</protein>
<dbReference type="InterPro" id="IPR046760">
    <property type="entry name" value="Tab2-like_N"/>
</dbReference>
<feature type="domain" description="RNA-binding protein Tab2-like N-terminal" evidence="2">
    <location>
        <begin position="124"/>
        <end position="226"/>
    </location>
</feature>
<feature type="compositionally biased region" description="Acidic residues" evidence="1">
    <location>
        <begin position="91"/>
        <end position="101"/>
    </location>
</feature>
<evidence type="ECO:0000313" key="5">
    <source>
        <dbReference type="Proteomes" id="UP001418222"/>
    </source>
</evidence>
<dbReference type="PANTHER" id="PTHR34556">
    <property type="match status" value="1"/>
</dbReference>
<organism evidence="4 5">
    <name type="scientific">Platanthera zijinensis</name>
    <dbReference type="NCBI Taxonomy" id="2320716"/>
    <lineage>
        <taxon>Eukaryota</taxon>
        <taxon>Viridiplantae</taxon>
        <taxon>Streptophyta</taxon>
        <taxon>Embryophyta</taxon>
        <taxon>Tracheophyta</taxon>
        <taxon>Spermatophyta</taxon>
        <taxon>Magnoliopsida</taxon>
        <taxon>Liliopsida</taxon>
        <taxon>Asparagales</taxon>
        <taxon>Orchidaceae</taxon>
        <taxon>Orchidoideae</taxon>
        <taxon>Orchideae</taxon>
        <taxon>Orchidinae</taxon>
        <taxon>Platanthera</taxon>
    </lineage>
</organism>
<evidence type="ECO:0000256" key="1">
    <source>
        <dbReference type="SAM" id="MobiDB-lite"/>
    </source>
</evidence>
<feature type="domain" description="RNA-binding protein Tab2/Atab2 C-terminal" evidence="3">
    <location>
        <begin position="243"/>
        <end position="398"/>
    </location>
</feature>
<sequence length="406" mass="44942">MRKSVDNVQLEAGGRATTFLAMSTIFQSPRIRIPRPPSPASPISYPRSFSIRPPSSGGFPYAAAPIRRTLRSVQSDISVALSSDSAANEPEPSEEEDDDDVDPTAEVCFLDQNIDPTAGSITEWELDFCSRPILDDRGKKVWELVVCDSSLSLQYTRYFPNNVINSITLRDAIASISQDLGLPLPEKIRFFRSQMQTIIAKACNELGVKPIPSKRCISLLLWLEERYENVYTRHPGFQKGSKPLLALDNPFPMELPENLVGERWAFVQLPYSAVVKEISSPEKRPYFGGTLDLDLLGLEIEDKTLVPGVAVASSRAKPLAAWMNGLEVDSMEVDTGRACLILSAGVATRYNYATYKKTPETNREAESWEAAKKACGGLHFLAIQEDLDSDDCVGFWLLLDLPPPPV</sequence>
<comment type="caution">
    <text evidence="4">The sequence shown here is derived from an EMBL/GenBank/DDBJ whole genome shotgun (WGS) entry which is preliminary data.</text>
</comment>
<evidence type="ECO:0000313" key="4">
    <source>
        <dbReference type="EMBL" id="KAK8939031.1"/>
    </source>
</evidence>